<name>A0A1L9SKK0_9EURO</name>
<feature type="transmembrane region" description="Helical" evidence="2">
    <location>
        <begin position="50"/>
        <end position="70"/>
    </location>
</feature>
<dbReference type="RefSeq" id="XP_022582133.1">
    <property type="nucleotide sequence ID" value="XM_022722685.1"/>
</dbReference>
<reference evidence="4" key="1">
    <citation type="journal article" date="2017" name="Genome Biol.">
        <title>Comparative genomics reveals high biological diversity and specific adaptations in the industrially and medically important fungal genus Aspergillus.</title>
        <authorList>
            <person name="de Vries R.P."/>
            <person name="Riley R."/>
            <person name="Wiebenga A."/>
            <person name="Aguilar-Osorio G."/>
            <person name="Amillis S."/>
            <person name="Uchima C.A."/>
            <person name="Anderluh G."/>
            <person name="Asadollahi M."/>
            <person name="Askin M."/>
            <person name="Barry K."/>
            <person name="Battaglia E."/>
            <person name="Bayram O."/>
            <person name="Benocci T."/>
            <person name="Braus-Stromeyer S.A."/>
            <person name="Caldana C."/>
            <person name="Canovas D."/>
            <person name="Cerqueira G.C."/>
            <person name="Chen F."/>
            <person name="Chen W."/>
            <person name="Choi C."/>
            <person name="Clum A."/>
            <person name="Dos Santos R.A."/>
            <person name="Damasio A.R."/>
            <person name="Diallinas G."/>
            <person name="Emri T."/>
            <person name="Fekete E."/>
            <person name="Flipphi M."/>
            <person name="Freyberg S."/>
            <person name="Gallo A."/>
            <person name="Gournas C."/>
            <person name="Habgood R."/>
            <person name="Hainaut M."/>
            <person name="Harispe M.L."/>
            <person name="Henrissat B."/>
            <person name="Hilden K.S."/>
            <person name="Hope R."/>
            <person name="Hossain A."/>
            <person name="Karabika E."/>
            <person name="Karaffa L."/>
            <person name="Karanyi Z."/>
            <person name="Krasevec N."/>
            <person name="Kuo A."/>
            <person name="Kusch H."/>
            <person name="LaButti K."/>
            <person name="Lagendijk E.L."/>
            <person name="Lapidus A."/>
            <person name="Levasseur A."/>
            <person name="Lindquist E."/>
            <person name="Lipzen A."/>
            <person name="Logrieco A.F."/>
            <person name="MacCabe A."/>
            <person name="Maekelae M.R."/>
            <person name="Malavazi I."/>
            <person name="Melin P."/>
            <person name="Meyer V."/>
            <person name="Mielnichuk N."/>
            <person name="Miskei M."/>
            <person name="Molnar A.P."/>
            <person name="Mule G."/>
            <person name="Ngan C.Y."/>
            <person name="Orejas M."/>
            <person name="Orosz E."/>
            <person name="Ouedraogo J.P."/>
            <person name="Overkamp K.M."/>
            <person name="Park H.-S."/>
            <person name="Perrone G."/>
            <person name="Piumi F."/>
            <person name="Punt P.J."/>
            <person name="Ram A.F."/>
            <person name="Ramon A."/>
            <person name="Rauscher S."/>
            <person name="Record E."/>
            <person name="Riano-Pachon D.M."/>
            <person name="Robert V."/>
            <person name="Roehrig J."/>
            <person name="Ruller R."/>
            <person name="Salamov A."/>
            <person name="Salih N.S."/>
            <person name="Samson R.A."/>
            <person name="Sandor E."/>
            <person name="Sanguinetti M."/>
            <person name="Schuetze T."/>
            <person name="Sepcic K."/>
            <person name="Shelest E."/>
            <person name="Sherlock G."/>
            <person name="Sophianopoulou V."/>
            <person name="Squina F.M."/>
            <person name="Sun H."/>
            <person name="Susca A."/>
            <person name="Todd R.B."/>
            <person name="Tsang A."/>
            <person name="Unkles S.E."/>
            <person name="van de Wiele N."/>
            <person name="van Rossen-Uffink D."/>
            <person name="Oliveira J.V."/>
            <person name="Vesth T.C."/>
            <person name="Visser J."/>
            <person name="Yu J.-H."/>
            <person name="Zhou M."/>
            <person name="Andersen M.R."/>
            <person name="Archer D.B."/>
            <person name="Baker S.E."/>
            <person name="Benoit I."/>
            <person name="Brakhage A.A."/>
            <person name="Braus G.H."/>
            <person name="Fischer R."/>
            <person name="Frisvad J.C."/>
            <person name="Goldman G.H."/>
            <person name="Houbraken J."/>
            <person name="Oakley B."/>
            <person name="Pocsi I."/>
            <person name="Scazzocchio C."/>
            <person name="Seiboth B."/>
            <person name="vanKuyk P.A."/>
            <person name="Wortman J."/>
            <person name="Dyer P.S."/>
            <person name="Grigoriev I.V."/>
        </authorList>
    </citation>
    <scope>NUCLEOTIDE SEQUENCE [LARGE SCALE GENOMIC DNA]</scope>
    <source>
        <strain evidence="4">CBS 506.65</strain>
    </source>
</reference>
<evidence type="ECO:0000256" key="2">
    <source>
        <dbReference type="SAM" id="Phobius"/>
    </source>
</evidence>
<evidence type="ECO:0000313" key="3">
    <source>
        <dbReference type="EMBL" id="OJJ47623.1"/>
    </source>
</evidence>
<keyword evidence="4" id="KW-1185">Reference proteome</keyword>
<dbReference type="Proteomes" id="UP000184188">
    <property type="component" value="Unassembled WGS sequence"/>
</dbReference>
<accession>A0A1L9SKK0</accession>
<evidence type="ECO:0000256" key="1">
    <source>
        <dbReference type="SAM" id="MobiDB-lite"/>
    </source>
</evidence>
<feature type="region of interest" description="Disordered" evidence="1">
    <location>
        <begin position="1"/>
        <end position="30"/>
    </location>
</feature>
<dbReference type="EMBL" id="KV878340">
    <property type="protein sequence ID" value="OJJ47623.1"/>
    <property type="molecule type" value="Genomic_DNA"/>
</dbReference>
<organism evidence="3 4">
    <name type="scientific">Penicilliopsis zonata CBS 506.65</name>
    <dbReference type="NCBI Taxonomy" id="1073090"/>
    <lineage>
        <taxon>Eukaryota</taxon>
        <taxon>Fungi</taxon>
        <taxon>Dikarya</taxon>
        <taxon>Ascomycota</taxon>
        <taxon>Pezizomycotina</taxon>
        <taxon>Eurotiomycetes</taxon>
        <taxon>Eurotiomycetidae</taxon>
        <taxon>Eurotiales</taxon>
        <taxon>Aspergillaceae</taxon>
        <taxon>Penicilliopsis</taxon>
    </lineage>
</organism>
<sequence length="71" mass="8249">MSPPFPPFPSPGRRDLPRFPYAETPRGRDLQSDCPINGIYKGETPHKLRWTWKFTLVMLIVTNLSMLLSIY</sequence>
<dbReference type="GeneID" id="34609150"/>
<keyword evidence="2" id="KW-1133">Transmembrane helix</keyword>
<feature type="compositionally biased region" description="Pro residues" evidence="1">
    <location>
        <begin position="1"/>
        <end position="10"/>
    </location>
</feature>
<keyword evidence="2" id="KW-0472">Membrane</keyword>
<gene>
    <name evidence="3" type="ORF">ASPZODRAFT_131168</name>
</gene>
<proteinExistence type="predicted"/>
<dbReference type="AlphaFoldDB" id="A0A1L9SKK0"/>
<protein>
    <submittedName>
        <fullName evidence="3">Uncharacterized protein</fullName>
    </submittedName>
</protein>
<evidence type="ECO:0000313" key="4">
    <source>
        <dbReference type="Proteomes" id="UP000184188"/>
    </source>
</evidence>
<dbReference type="VEuPathDB" id="FungiDB:ASPZODRAFT_131168"/>
<keyword evidence="2" id="KW-0812">Transmembrane</keyword>